<accession>A0A4R6B1N1</accession>
<keyword evidence="1" id="KW-0732">Signal</keyword>
<evidence type="ECO:0000256" key="1">
    <source>
        <dbReference type="SAM" id="SignalP"/>
    </source>
</evidence>
<dbReference type="AlphaFoldDB" id="A0A4R6B1N1"/>
<sequence>MISKTSKRASTFVCVLFLAGTACADEEMDQILETAMPYMHHSCGSVIETYEDDEEGIAQIVRLMAMVSLYNREIDVLQAVPDETDRSLLKDEFVEELEDACDDDPGMLLAGAVDLAVKETMEAFE</sequence>
<keyword evidence="3" id="KW-1185">Reference proteome</keyword>
<feature type="signal peptide" evidence="1">
    <location>
        <begin position="1"/>
        <end position="24"/>
    </location>
</feature>
<feature type="chain" id="PRO_5021029706" description="YmgD family protein" evidence="1">
    <location>
        <begin position="25"/>
        <end position="125"/>
    </location>
</feature>
<evidence type="ECO:0000313" key="3">
    <source>
        <dbReference type="Proteomes" id="UP000294562"/>
    </source>
</evidence>
<evidence type="ECO:0000313" key="2">
    <source>
        <dbReference type="EMBL" id="TDL89138.1"/>
    </source>
</evidence>
<protein>
    <recommendedName>
        <fullName evidence="4">YmgD family protein</fullName>
    </recommendedName>
</protein>
<evidence type="ECO:0008006" key="4">
    <source>
        <dbReference type="Google" id="ProtNLM"/>
    </source>
</evidence>
<dbReference type="OrthoDB" id="7708466at2"/>
<proteinExistence type="predicted"/>
<organism evidence="2 3">
    <name type="scientific">Meridianimarinicoccus aquatilis</name>
    <dbReference type="NCBI Taxonomy" id="2552766"/>
    <lineage>
        <taxon>Bacteria</taxon>
        <taxon>Pseudomonadati</taxon>
        <taxon>Pseudomonadota</taxon>
        <taxon>Alphaproteobacteria</taxon>
        <taxon>Rhodobacterales</taxon>
        <taxon>Paracoccaceae</taxon>
        <taxon>Meridianimarinicoccus</taxon>
    </lineage>
</organism>
<dbReference type="Proteomes" id="UP000294562">
    <property type="component" value="Unassembled WGS sequence"/>
</dbReference>
<gene>
    <name evidence="2" type="ORF">E2L05_07665</name>
</gene>
<dbReference type="EMBL" id="SMZO01000013">
    <property type="protein sequence ID" value="TDL89138.1"/>
    <property type="molecule type" value="Genomic_DNA"/>
</dbReference>
<reference evidence="2 3" key="1">
    <citation type="submission" date="2019-03" db="EMBL/GenBank/DDBJ databases">
        <title>Rhodobacteraceae bacterium SM1902, a new member of the family Rhodobacteraceae isolated from Yantai.</title>
        <authorList>
            <person name="Sun Y."/>
        </authorList>
    </citation>
    <scope>NUCLEOTIDE SEQUENCE [LARGE SCALE GENOMIC DNA]</scope>
    <source>
        <strain evidence="2 3">SM1902</strain>
    </source>
</reference>
<name>A0A4R6B1N1_9RHOB</name>
<comment type="caution">
    <text evidence="2">The sequence shown here is derived from an EMBL/GenBank/DDBJ whole genome shotgun (WGS) entry which is preliminary data.</text>
</comment>
<dbReference type="RefSeq" id="WP_133342337.1">
    <property type="nucleotide sequence ID" value="NZ_SMZO01000013.1"/>
</dbReference>
<dbReference type="PROSITE" id="PS51257">
    <property type="entry name" value="PROKAR_LIPOPROTEIN"/>
    <property type="match status" value="1"/>
</dbReference>